<evidence type="ECO:0000313" key="2">
    <source>
        <dbReference type="Proteomes" id="UP000016649"/>
    </source>
</evidence>
<dbReference type="Proteomes" id="UP000016649">
    <property type="component" value="Unassembled WGS sequence"/>
</dbReference>
<protein>
    <submittedName>
        <fullName evidence="1">Uncharacterized protein</fullName>
    </submittedName>
</protein>
<name>A0ABN0P0Z8_TRELE</name>
<sequence length="53" mass="6263">MAANDVIAAYKEYRVEFWCGRYVYGNAYGEEISIYYRPLSDALEKPHRVRRAT</sequence>
<evidence type="ECO:0000313" key="1">
    <source>
        <dbReference type="EMBL" id="ERJ94142.1"/>
    </source>
</evidence>
<dbReference type="EMBL" id="AWVH01000006">
    <property type="protein sequence ID" value="ERJ94142.1"/>
    <property type="molecule type" value="Genomic_DNA"/>
</dbReference>
<organism evidence="1 2">
    <name type="scientific">Treponema lecithinolyticum ATCC 700332</name>
    <dbReference type="NCBI Taxonomy" id="1321815"/>
    <lineage>
        <taxon>Bacteria</taxon>
        <taxon>Pseudomonadati</taxon>
        <taxon>Spirochaetota</taxon>
        <taxon>Spirochaetia</taxon>
        <taxon>Spirochaetales</taxon>
        <taxon>Treponemataceae</taxon>
        <taxon>Treponema</taxon>
    </lineage>
</organism>
<proteinExistence type="predicted"/>
<accession>A0ABN0P0Z8</accession>
<comment type="caution">
    <text evidence="1">The sequence shown here is derived from an EMBL/GenBank/DDBJ whole genome shotgun (WGS) entry which is preliminary data.</text>
</comment>
<reference evidence="1 2" key="1">
    <citation type="submission" date="2013-08" db="EMBL/GenBank/DDBJ databases">
        <authorList>
            <person name="Weinstock G."/>
            <person name="Sodergren E."/>
            <person name="Wylie T."/>
            <person name="Fulton L."/>
            <person name="Fulton R."/>
            <person name="Fronick C."/>
            <person name="O'Laughlin M."/>
            <person name="Godfrey J."/>
            <person name="Miner T."/>
            <person name="Herter B."/>
            <person name="Appelbaum E."/>
            <person name="Cordes M."/>
            <person name="Lek S."/>
            <person name="Wollam A."/>
            <person name="Pepin K.H."/>
            <person name="Palsikar V.B."/>
            <person name="Mitreva M."/>
            <person name="Wilson R.K."/>
        </authorList>
    </citation>
    <scope>NUCLEOTIDE SEQUENCE [LARGE SCALE GENOMIC DNA]</scope>
    <source>
        <strain evidence="1 2">ATCC 700332</strain>
    </source>
</reference>
<gene>
    <name evidence="1" type="ORF">HMPREF9193_00497</name>
</gene>
<keyword evidence="2" id="KW-1185">Reference proteome</keyword>